<feature type="region of interest" description="Disordered" evidence="1">
    <location>
        <begin position="785"/>
        <end position="811"/>
    </location>
</feature>
<feature type="compositionally biased region" description="Pro residues" evidence="1">
    <location>
        <begin position="801"/>
        <end position="810"/>
    </location>
</feature>
<evidence type="ECO:0000313" key="2">
    <source>
        <dbReference type="EMBL" id="KKR02062.1"/>
    </source>
</evidence>
<feature type="compositionally biased region" description="Low complexity" evidence="1">
    <location>
        <begin position="791"/>
        <end position="800"/>
    </location>
</feature>
<organism evidence="2 3">
    <name type="scientific">Candidatus Nomurabacteria bacterium GW2011_GWD2_39_12</name>
    <dbReference type="NCBI Taxonomy" id="1618759"/>
    <lineage>
        <taxon>Bacteria</taxon>
        <taxon>Candidatus Nomuraibacteriota</taxon>
    </lineage>
</organism>
<sequence>MKKKTSQKLISFLIIIAILIPAVLFSRPKQAEAQTALGGPSWLVDIFTGGTLGASGVSAGQETIQTGFKIKEFAKDILKQIIMTVQKRLLAEMTKSTINWINTGFHGSPLFVENPKSFFTDIVKSEVKTIVDQIGYDVLHQPFGKQMALNIINSYKSTLQSNSEYTLSRVINDPRLLQNYRTDFNVGGWNGFFINNLYPQNNYLGYNMIIRESLGRKVDNPINNEIKKVQDTLQKGMGFLSPETCPGNSANSQAYNKVIGNAWQRPSFKTPAMSDSEKNALNACYNNSIGAESEAEACVQRVHDQYNTRVGAAKATWANTNTCKAGLVTTTPGSVVASQITNAMGSNFRQTELGAALGNSMSAIFDALLTKFLGDGLNALASKVNPEPEPDTWDYDGHTLGGPGDNNRDPFSGPDEVVDLGDFKETVDRGIENTNMELELIFNDITALIDPGTGKILNNPGIMQILGLIWPATRELDICLPGPDLGWQARTLKELERNSGKLNQKSTDDDPKEAATARLVLRELQFAVDFFEDWINNKMMIELPNAILYMDAVDALETLYQQSDELVAQKRAKASALARLQAIKSGLDDFTTQPEPNSGGEKVLINLKKQYNAISATVSNTASLDDTRNDLSIAKEKFEKLKQLTKQCTAERTKKGWANPGGQSSLNNSGTERQLFCDYPVSGGYTHESFIGPDSTRPKLPMVNGKKVFKFDKAFGSGTTDIAMDCNFIYKANVLDYKGTIPGLTTAVDSSPASPLGTCSYLNYEDEPRVDESVTESACLDRGGTWGGVGSSTTTTTTTPPGTPPPPPPTIIGSCGTSNGQIFSSGSLTTNLCSTGTPSSLFGSGPWTWNCNGSGVGGYGATCSANLAQVVTPPPPPTAGQVALSASSSIGPSFSMGSVTLTATNPDSGQFYYYFFCNRSQTDSPPPVPNGFINSPLLISESTYVSPVKCSYPTAGTYRPKVISLKLGNPLIWRQGWATITVQ</sequence>
<evidence type="ECO:0000256" key="1">
    <source>
        <dbReference type="SAM" id="MobiDB-lite"/>
    </source>
</evidence>
<dbReference type="Proteomes" id="UP000033998">
    <property type="component" value="Unassembled WGS sequence"/>
</dbReference>
<name>A0A837HNK5_9BACT</name>
<dbReference type="EMBL" id="LBWE01000003">
    <property type="protein sequence ID" value="KKR02062.1"/>
    <property type="molecule type" value="Genomic_DNA"/>
</dbReference>
<feature type="region of interest" description="Disordered" evidence="1">
    <location>
        <begin position="388"/>
        <end position="413"/>
    </location>
</feature>
<proteinExistence type="predicted"/>
<reference evidence="2 3" key="1">
    <citation type="journal article" date="2015" name="Nature">
        <title>rRNA introns, odd ribosomes, and small enigmatic genomes across a large radiation of phyla.</title>
        <authorList>
            <person name="Brown C.T."/>
            <person name="Hug L.A."/>
            <person name="Thomas B.C."/>
            <person name="Sharon I."/>
            <person name="Castelle C.J."/>
            <person name="Singh A."/>
            <person name="Wilkins M.J."/>
            <person name="Williams K.H."/>
            <person name="Banfield J.F."/>
        </authorList>
    </citation>
    <scope>NUCLEOTIDE SEQUENCE [LARGE SCALE GENOMIC DNA]</scope>
</reference>
<evidence type="ECO:0000313" key="3">
    <source>
        <dbReference type="Proteomes" id="UP000033998"/>
    </source>
</evidence>
<dbReference type="AlphaFoldDB" id="A0A837HNK5"/>
<accession>A0A837HNK5</accession>
<protein>
    <submittedName>
        <fullName evidence="2">Uncharacterized protein</fullName>
    </submittedName>
</protein>
<gene>
    <name evidence="2" type="ORF">UT27_C0003G0019</name>
</gene>
<comment type="caution">
    <text evidence="2">The sequence shown here is derived from an EMBL/GenBank/DDBJ whole genome shotgun (WGS) entry which is preliminary data.</text>
</comment>